<feature type="region of interest" description="Disordered" evidence="1">
    <location>
        <begin position="280"/>
        <end position="299"/>
    </location>
</feature>
<evidence type="ECO:0000313" key="2">
    <source>
        <dbReference type="EMBL" id="EGX93844.1"/>
    </source>
</evidence>
<evidence type="ECO:0000256" key="1">
    <source>
        <dbReference type="SAM" id="MobiDB-lite"/>
    </source>
</evidence>
<dbReference type="InParanoid" id="G3JCN2"/>
<sequence>MSKQPADLAHLGDGELPPPYSREEPASSTPPDDSLFAAHLAAVRSQMRAQQAARASQQDRHDTQLLALLMPHVEAVLASVVGAEQQAPRLVQATLVPDGAVAADWTPAETDGGRPGETHSVVRVQTTRRAADSKTDGRARWGEHVAGRDDEAELLWWKDEDLAVRLAGYLQPAPRSTPAPAVDRRTVAAQVTEAKKTRSRWNILGSRGTSSSTPPIPPAASTPAAEGDDDVSMLVTAEEVTFRRENEMGIWESSTGWGVVVPRMNNAVSGLSALPPCFAPAAPPPQRDKNAAEEERKARLSWQAPPIIAFAQLMHRTYGGGGAGGPKIKGARRGWAPPLHSHLIESLRD</sequence>
<dbReference type="EMBL" id="JH126400">
    <property type="protein sequence ID" value="EGX93844.1"/>
    <property type="molecule type" value="Genomic_DNA"/>
</dbReference>
<evidence type="ECO:0000313" key="3">
    <source>
        <dbReference type="Proteomes" id="UP000001610"/>
    </source>
</evidence>
<dbReference type="OrthoDB" id="3526284at2759"/>
<dbReference type="HOGENOM" id="CLU_057185_0_0_1"/>
<feature type="compositionally biased region" description="Basic and acidic residues" evidence="1">
    <location>
        <begin position="286"/>
        <end position="298"/>
    </location>
</feature>
<dbReference type="VEuPathDB" id="FungiDB:CCM_02114"/>
<dbReference type="AlphaFoldDB" id="G3JCN2"/>
<gene>
    <name evidence="2" type="ORF">CCM_02114</name>
</gene>
<feature type="region of interest" description="Disordered" evidence="1">
    <location>
        <begin position="1"/>
        <end position="34"/>
    </location>
</feature>
<protein>
    <submittedName>
        <fullName evidence="2">Uncharacterized protein</fullName>
    </submittedName>
</protein>
<accession>G3JCN2</accession>
<keyword evidence="3" id="KW-1185">Reference proteome</keyword>
<dbReference type="Proteomes" id="UP000001610">
    <property type="component" value="Unassembled WGS sequence"/>
</dbReference>
<dbReference type="STRING" id="983644.G3JCN2"/>
<reference evidence="2 3" key="1">
    <citation type="journal article" date="2011" name="Genome Biol.">
        <title>Genome sequence of the insect pathogenic fungus Cordyceps militaris, a valued traditional Chinese medicine.</title>
        <authorList>
            <person name="Zheng P."/>
            <person name="Xia Y."/>
            <person name="Xiao G."/>
            <person name="Xiong C."/>
            <person name="Hu X."/>
            <person name="Zhang S."/>
            <person name="Zheng H."/>
            <person name="Huang Y."/>
            <person name="Zhou Y."/>
            <person name="Wang S."/>
            <person name="Zhao G.P."/>
            <person name="Liu X."/>
            <person name="St Leger R.J."/>
            <person name="Wang C."/>
        </authorList>
    </citation>
    <scope>NUCLEOTIDE SEQUENCE [LARGE SCALE GENOMIC DNA]</scope>
    <source>
        <strain evidence="2 3">CM01</strain>
    </source>
</reference>
<feature type="region of interest" description="Disordered" evidence="1">
    <location>
        <begin position="204"/>
        <end position="227"/>
    </location>
</feature>
<proteinExistence type="predicted"/>
<dbReference type="eggNOG" id="ENOG502RA0Z">
    <property type="taxonomic scope" value="Eukaryota"/>
</dbReference>
<dbReference type="OMA" id="MGIWESS"/>
<name>G3JCN2_CORMM</name>
<dbReference type="KEGG" id="cmt:CCM_02114"/>
<dbReference type="RefSeq" id="XP_006667330.1">
    <property type="nucleotide sequence ID" value="XM_006667267.1"/>
</dbReference>
<dbReference type="GeneID" id="18164142"/>
<organism evidence="2 3">
    <name type="scientific">Cordyceps militaris (strain CM01)</name>
    <name type="common">Caterpillar fungus</name>
    <dbReference type="NCBI Taxonomy" id="983644"/>
    <lineage>
        <taxon>Eukaryota</taxon>
        <taxon>Fungi</taxon>
        <taxon>Dikarya</taxon>
        <taxon>Ascomycota</taxon>
        <taxon>Pezizomycotina</taxon>
        <taxon>Sordariomycetes</taxon>
        <taxon>Hypocreomycetidae</taxon>
        <taxon>Hypocreales</taxon>
        <taxon>Cordycipitaceae</taxon>
        <taxon>Cordyceps</taxon>
    </lineage>
</organism>